<proteinExistence type="predicted"/>
<protein>
    <submittedName>
        <fullName evidence="2">Uncharacterized protein</fullName>
    </submittedName>
</protein>
<keyword evidence="1" id="KW-0472">Membrane</keyword>
<sequence length="215" mass="24020">MSRYLDPVEQMLTLPDVRQSRTAFHLSWSIGFVVLGMIVVGVVLRAASASEVTCAPGADCSTMVGTSRALTLALLPFGLLFVLALSIGGAYMIRHRLWFNRSADSLRRLTGAPVRRVFERTWNSNDAGNEWVYQQFRSGRLAALQQLGMPQWHNLGDLYVHVYESRVDRVAYVCIGSHAARRRGTDTGWRPVVMVGPWYDYTMQYFGIAPTSTAA</sequence>
<evidence type="ECO:0000313" key="3">
    <source>
        <dbReference type="Proteomes" id="UP001501084"/>
    </source>
</evidence>
<keyword evidence="1" id="KW-1133">Transmembrane helix</keyword>
<accession>A0ABP5MYW8</accession>
<keyword evidence="3" id="KW-1185">Reference proteome</keyword>
<organism evidence="2 3">
    <name type="scientific">Leucobacter alluvii</name>
    <dbReference type="NCBI Taxonomy" id="340321"/>
    <lineage>
        <taxon>Bacteria</taxon>
        <taxon>Bacillati</taxon>
        <taxon>Actinomycetota</taxon>
        <taxon>Actinomycetes</taxon>
        <taxon>Micrococcales</taxon>
        <taxon>Microbacteriaceae</taxon>
        <taxon>Leucobacter</taxon>
    </lineage>
</organism>
<dbReference type="RefSeq" id="WP_346058353.1">
    <property type="nucleotide sequence ID" value="NZ_BAAAOP010000010.1"/>
</dbReference>
<name>A0ABP5MYW8_9MICO</name>
<dbReference type="EMBL" id="BAAAOP010000010">
    <property type="protein sequence ID" value="GAA2189349.1"/>
    <property type="molecule type" value="Genomic_DNA"/>
</dbReference>
<keyword evidence="1" id="KW-0812">Transmembrane</keyword>
<feature type="transmembrane region" description="Helical" evidence="1">
    <location>
        <begin position="69"/>
        <end position="93"/>
    </location>
</feature>
<dbReference type="Proteomes" id="UP001501084">
    <property type="component" value="Unassembled WGS sequence"/>
</dbReference>
<feature type="transmembrane region" description="Helical" evidence="1">
    <location>
        <begin position="28"/>
        <end position="49"/>
    </location>
</feature>
<reference evidence="3" key="1">
    <citation type="journal article" date="2019" name="Int. J. Syst. Evol. Microbiol.">
        <title>The Global Catalogue of Microorganisms (GCM) 10K type strain sequencing project: providing services to taxonomists for standard genome sequencing and annotation.</title>
        <authorList>
            <consortium name="The Broad Institute Genomics Platform"/>
            <consortium name="The Broad Institute Genome Sequencing Center for Infectious Disease"/>
            <person name="Wu L."/>
            <person name="Ma J."/>
        </authorList>
    </citation>
    <scope>NUCLEOTIDE SEQUENCE [LARGE SCALE GENOMIC DNA]</scope>
    <source>
        <strain evidence="3">JCM 14919</strain>
    </source>
</reference>
<evidence type="ECO:0000313" key="2">
    <source>
        <dbReference type="EMBL" id="GAA2189349.1"/>
    </source>
</evidence>
<comment type="caution">
    <text evidence="2">The sequence shown here is derived from an EMBL/GenBank/DDBJ whole genome shotgun (WGS) entry which is preliminary data.</text>
</comment>
<gene>
    <name evidence="2" type="ORF">GCM10009786_22130</name>
</gene>
<evidence type="ECO:0000256" key="1">
    <source>
        <dbReference type="SAM" id="Phobius"/>
    </source>
</evidence>